<dbReference type="PANTHER" id="PTHR24347">
    <property type="entry name" value="SERINE/THREONINE-PROTEIN KINASE"/>
    <property type="match status" value="1"/>
</dbReference>
<protein>
    <submittedName>
        <fullName evidence="2">Calcium/calmodulin-dependent protein kinase type 1D-like</fullName>
    </submittedName>
</protein>
<dbReference type="SUPFAM" id="SSF56112">
    <property type="entry name" value="Protein kinase-like (PK-like)"/>
    <property type="match status" value="1"/>
</dbReference>
<dbReference type="InterPro" id="IPR011009">
    <property type="entry name" value="Kinase-like_dom_sf"/>
</dbReference>
<dbReference type="Pfam" id="PF00069">
    <property type="entry name" value="Pkinase"/>
    <property type="match status" value="1"/>
</dbReference>
<organism evidence="2 3">
    <name type="scientific">Erpetoichthys calabaricus</name>
    <name type="common">Rope fish</name>
    <name type="synonym">Calamoichthys calabaricus</name>
    <dbReference type="NCBI Taxonomy" id="27687"/>
    <lineage>
        <taxon>Eukaryota</taxon>
        <taxon>Metazoa</taxon>
        <taxon>Chordata</taxon>
        <taxon>Craniata</taxon>
        <taxon>Vertebrata</taxon>
        <taxon>Euteleostomi</taxon>
        <taxon>Actinopterygii</taxon>
        <taxon>Polypteriformes</taxon>
        <taxon>Polypteridae</taxon>
        <taxon>Erpetoichthys</taxon>
    </lineage>
</organism>
<dbReference type="Gene3D" id="1.10.510.10">
    <property type="entry name" value="Transferase(Phosphotransferase) domain 1"/>
    <property type="match status" value="1"/>
</dbReference>
<dbReference type="GO" id="GO:0005524">
    <property type="term" value="F:ATP binding"/>
    <property type="evidence" value="ECO:0007669"/>
    <property type="project" value="InterPro"/>
</dbReference>
<dbReference type="Proteomes" id="UP000694620">
    <property type="component" value="Chromosome 11"/>
</dbReference>
<reference evidence="2" key="1">
    <citation type="submission" date="2021-06" db="EMBL/GenBank/DDBJ databases">
        <authorList>
            <consortium name="Wellcome Sanger Institute Data Sharing"/>
        </authorList>
    </citation>
    <scope>NUCLEOTIDE SEQUENCE [LARGE SCALE GENOMIC DNA]</scope>
</reference>
<evidence type="ECO:0000259" key="1">
    <source>
        <dbReference type="PROSITE" id="PS50011"/>
    </source>
</evidence>
<keyword evidence="3" id="KW-1185">Reference proteome</keyword>
<reference evidence="2" key="2">
    <citation type="submission" date="2025-08" db="UniProtKB">
        <authorList>
            <consortium name="Ensembl"/>
        </authorList>
    </citation>
    <scope>IDENTIFICATION</scope>
</reference>
<dbReference type="Ensembl" id="ENSECRT00000013604.1">
    <property type="protein sequence ID" value="ENSECRP00000013371.1"/>
    <property type="gene ID" value="ENSECRG00000008903.1"/>
</dbReference>
<proteinExistence type="predicted"/>
<evidence type="ECO:0000313" key="2">
    <source>
        <dbReference type="Ensembl" id="ENSECRP00000013371.1"/>
    </source>
</evidence>
<name>A0A8C4S7P9_ERPCA</name>
<reference evidence="2" key="3">
    <citation type="submission" date="2025-09" db="UniProtKB">
        <authorList>
            <consortium name="Ensembl"/>
        </authorList>
    </citation>
    <scope>IDENTIFICATION</scope>
</reference>
<dbReference type="InterPro" id="IPR000719">
    <property type="entry name" value="Prot_kinase_dom"/>
</dbReference>
<dbReference type="GeneTree" id="ENSGT00940000156776"/>
<sequence length="344" mass="38982">MHVDHFIFAQISFNQIAFTQELYNIDFVMGSFSEVFLAQERHSQRSVAVKCINKNVLKGKEAMLENEIAVLRKIKHKNIVALEDIYETPSQLYLVMTLVTGGELLDRILEKGVYTEKDASQVIHQVLDAVNYLHELGIVHRDLKVRPNVPLQYSGSDAKIVIGDFGLSKMLDQGVLSTACGTPAYVAPELLEQMTYGNEVDCWAVGQIVKVEYEFDSPYWDDISESAKDFIRHLLQKDPAMRYTCQQALQHPWISGGTALEKNIHESVSVQIQKNFAKNQWKRAFNATVIVRHLSKKTQSNSDASEELSTDGGAHLFLLIYLTVHNKIFMCLGRSTQKCRVTQN</sequence>
<accession>A0A8C4S7P9</accession>
<evidence type="ECO:0000313" key="3">
    <source>
        <dbReference type="Proteomes" id="UP000694620"/>
    </source>
</evidence>
<dbReference type="AlphaFoldDB" id="A0A8C4S7P9"/>
<dbReference type="PROSITE" id="PS50011">
    <property type="entry name" value="PROTEIN_KINASE_DOM"/>
    <property type="match status" value="1"/>
</dbReference>
<dbReference type="Gene3D" id="3.30.200.20">
    <property type="entry name" value="Phosphorylase Kinase, domain 1"/>
    <property type="match status" value="1"/>
</dbReference>
<dbReference type="GO" id="GO:0004672">
    <property type="term" value="F:protein kinase activity"/>
    <property type="evidence" value="ECO:0007669"/>
    <property type="project" value="InterPro"/>
</dbReference>
<feature type="domain" description="Protein kinase" evidence="1">
    <location>
        <begin position="21"/>
        <end position="254"/>
    </location>
</feature>